<name>A0A6B1DRI0_9CHLR</name>
<comment type="subcellular location">
    <subcellularLocation>
        <location evidence="1">Cell membrane</location>
        <topology evidence="1">Multi-pass membrane protein</topology>
    </subcellularLocation>
</comment>
<accession>A0A6B1DRI0</accession>
<evidence type="ECO:0000256" key="7">
    <source>
        <dbReference type="ARBA" id="ARBA00023136"/>
    </source>
</evidence>
<sequence>MDERHAPAPTQPVDREVRWSANTKLLASLLFLATVAWMFWRFSNLIQPLVLAVILAYLLHPVITAISRHTFLNRAAAAVLVLAGLLVVGFTTAFWLIAESIQQFNLLYNALPSILERLQTALQSWAARAAGTVESLMQRPGFGFVEQFSLQWLEPISPDGSQLEWNLGAIGDQALQWLNPLLQQSLVTASGFAKGTFNVLAVTLLVLILSLYIIIDIPKIGSYIDSLAPVRSIQQDLQALWRRFSEIWKAYLRGQILISLLLFAVYTVLLPLLRVSNAFGLALAAGALEFLPVIGPVASSVLIILVALFQDSTAFGLTTVQYGLLVTLCVVAVQQIESNVIVPRIIGNSLRLHPVVVLLSVLMGTSLAGVLGAVLAAPVMASAKLVVTYAWYRVLDQPLTFLEEAEQEAPRPQRRWFSGPSPRREEKDDAQDEDIQDKDATVSEPRVPGGETT</sequence>
<evidence type="ECO:0000256" key="4">
    <source>
        <dbReference type="ARBA" id="ARBA00022475"/>
    </source>
</evidence>
<dbReference type="GO" id="GO:0055085">
    <property type="term" value="P:transmembrane transport"/>
    <property type="evidence" value="ECO:0007669"/>
    <property type="project" value="TreeGrafter"/>
</dbReference>
<feature type="transmembrane region" description="Helical" evidence="9">
    <location>
        <begin position="315"/>
        <end position="336"/>
    </location>
</feature>
<comment type="caution">
    <text evidence="10">The sequence shown here is derived from an EMBL/GenBank/DDBJ whole genome shotgun (WGS) entry which is preliminary data.</text>
</comment>
<evidence type="ECO:0000256" key="8">
    <source>
        <dbReference type="SAM" id="MobiDB-lite"/>
    </source>
</evidence>
<feature type="region of interest" description="Disordered" evidence="8">
    <location>
        <begin position="405"/>
        <end position="453"/>
    </location>
</feature>
<keyword evidence="5 9" id="KW-0812">Transmembrane</keyword>
<organism evidence="10">
    <name type="scientific">Caldilineaceae bacterium SB0662_bin_9</name>
    <dbReference type="NCBI Taxonomy" id="2605258"/>
    <lineage>
        <taxon>Bacteria</taxon>
        <taxon>Bacillati</taxon>
        <taxon>Chloroflexota</taxon>
        <taxon>Caldilineae</taxon>
        <taxon>Caldilineales</taxon>
        <taxon>Caldilineaceae</taxon>
    </lineage>
</organism>
<dbReference type="AlphaFoldDB" id="A0A6B1DRI0"/>
<feature type="transmembrane region" description="Helical" evidence="9">
    <location>
        <begin position="279"/>
        <end position="308"/>
    </location>
</feature>
<keyword evidence="4" id="KW-1003">Cell membrane</keyword>
<gene>
    <name evidence="10" type="ORF">F4Y08_08195</name>
</gene>
<evidence type="ECO:0000256" key="6">
    <source>
        <dbReference type="ARBA" id="ARBA00022989"/>
    </source>
</evidence>
<feature type="transmembrane region" description="Helical" evidence="9">
    <location>
        <begin position="356"/>
        <end position="377"/>
    </location>
</feature>
<evidence type="ECO:0000313" key="10">
    <source>
        <dbReference type="EMBL" id="MYD90300.1"/>
    </source>
</evidence>
<feature type="transmembrane region" description="Helical" evidence="9">
    <location>
        <begin position="250"/>
        <end position="273"/>
    </location>
</feature>
<keyword evidence="6 9" id="KW-1133">Transmembrane helix</keyword>
<comment type="similarity">
    <text evidence="2">Belongs to the autoinducer-2 exporter (AI-2E) (TC 2.A.86) family.</text>
</comment>
<feature type="transmembrane region" description="Helical" evidence="9">
    <location>
        <begin position="75"/>
        <end position="98"/>
    </location>
</feature>
<feature type="transmembrane region" description="Helical" evidence="9">
    <location>
        <begin position="46"/>
        <end position="63"/>
    </location>
</feature>
<feature type="transmembrane region" description="Helical" evidence="9">
    <location>
        <begin position="21"/>
        <end position="40"/>
    </location>
</feature>
<evidence type="ECO:0000256" key="9">
    <source>
        <dbReference type="SAM" id="Phobius"/>
    </source>
</evidence>
<evidence type="ECO:0000256" key="2">
    <source>
        <dbReference type="ARBA" id="ARBA00009773"/>
    </source>
</evidence>
<evidence type="ECO:0000256" key="1">
    <source>
        <dbReference type="ARBA" id="ARBA00004651"/>
    </source>
</evidence>
<dbReference type="PANTHER" id="PTHR21716:SF53">
    <property type="entry name" value="PERMEASE PERM-RELATED"/>
    <property type="match status" value="1"/>
</dbReference>
<reference evidence="10" key="1">
    <citation type="submission" date="2019-09" db="EMBL/GenBank/DDBJ databases">
        <title>Characterisation of the sponge microbiome using genome-centric metagenomics.</title>
        <authorList>
            <person name="Engelberts J.P."/>
            <person name="Robbins S.J."/>
            <person name="De Goeij J.M."/>
            <person name="Aranda M."/>
            <person name="Bell S.C."/>
            <person name="Webster N.S."/>
        </authorList>
    </citation>
    <scope>NUCLEOTIDE SEQUENCE</scope>
    <source>
        <strain evidence="10">SB0662_bin_9</strain>
    </source>
</reference>
<dbReference type="EMBL" id="VXPY01000056">
    <property type="protein sequence ID" value="MYD90300.1"/>
    <property type="molecule type" value="Genomic_DNA"/>
</dbReference>
<dbReference type="PANTHER" id="PTHR21716">
    <property type="entry name" value="TRANSMEMBRANE PROTEIN"/>
    <property type="match status" value="1"/>
</dbReference>
<dbReference type="GO" id="GO:0005886">
    <property type="term" value="C:plasma membrane"/>
    <property type="evidence" value="ECO:0007669"/>
    <property type="project" value="UniProtKB-SubCell"/>
</dbReference>
<evidence type="ECO:0000256" key="3">
    <source>
        <dbReference type="ARBA" id="ARBA00022448"/>
    </source>
</evidence>
<proteinExistence type="inferred from homology"/>
<feature type="transmembrane region" description="Helical" evidence="9">
    <location>
        <begin position="195"/>
        <end position="215"/>
    </location>
</feature>
<dbReference type="InterPro" id="IPR002549">
    <property type="entry name" value="AI-2E-like"/>
</dbReference>
<protein>
    <submittedName>
        <fullName evidence="10">AI-2E family transporter</fullName>
    </submittedName>
</protein>
<dbReference type="Pfam" id="PF01594">
    <property type="entry name" value="AI-2E_transport"/>
    <property type="match status" value="1"/>
</dbReference>
<keyword evidence="7 9" id="KW-0472">Membrane</keyword>
<evidence type="ECO:0000256" key="5">
    <source>
        <dbReference type="ARBA" id="ARBA00022692"/>
    </source>
</evidence>
<keyword evidence="3" id="KW-0813">Transport</keyword>